<evidence type="ECO:0008006" key="5">
    <source>
        <dbReference type="Google" id="ProtNLM"/>
    </source>
</evidence>
<keyword evidence="1" id="KW-0175">Coiled coil</keyword>
<reference evidence="3" key="1">
    <citation type="submission" date="2022-10" db="EMBL/GenBank/DDBJ databases">
        <title>Tapping the CABI collections for fungal endophytes: first genome assemblies for Collariella, Neodidymelliopsis, Ascochyta clinopodiicola, Didymella pomorum, Didymosphaeria variabile, Neocosmospora piperis and Neocucurbitaria cava.</title>
        <authorList>
            <person name="Hill R."/>
        </authorList>
    </citation>
    <scope>NUCLEOTIDE SEQUENCE</scope>
    <source>
        <strain evidence="3">IMI 356814</strain>
    </source>
</reference>
<feature type="compositionally biased region" description="Low complexity" evidence="2">
    <location>
        <begin position="945"/>
        <end position="960"/>
    </location>
</feature>
<proteinExistence type="predicted"/>
<dbReference type="GO" id="GO:0007623">
    <property type="term" value="P:circadian rhythm"/>
    <property type="evidence" value="ECO:0007669"/>
    <property type="project" value="InterPro"/>
</dbReference>
<feature type="compositionally biased region" description="Polar residues" evidence="2">
    <location>
        <begin position="688"/>
        <end position="698"/>
    </location>
</feature>
<feature type="compositionally biased region" description="Low complexity" evidence="2">
    <location>
        <begin position="866"/>
        <end position="875"/>
    </location>
</feature>
<feature type="region of interest" description="Disordered" evidence="2">
    <location>
        <begin position="252"/>
        <end position="278"/>
    </location>
</feature>
<evidence type="ECO:0000256" key="1">
    <source>
        <dbReference type="SAM" id="Coils"/>
    </source>
</evidence>
<evidence type="ECO:0000256" key="2">
    <source>
        <dbReference type="SAM" id="MobiDB-lite"/>
    </source>
</evidence>
<feature type="region of interest" description="Disordered" evidence="2">
    <location>
        <begin position="1"/>
        <end position="85"/>
    </location>
</feature>
<evidence type="ECO:0000313" key="4">
    <source>
        <dbReference type="Proteomes" id="UP001140560"/>
    </source>
</evidence>
<feature type="region of interest" description="Disordered" evidence="2">
    <location>
        <begin position="798"/>
        <end position="888"/>
    </location>
</feature>
<organism evidence="3 4">
    <name type="scientific">Neocucurbitaria cava</name>
    <dbReference type="NCBI Taxonomy" id="798079"/>
    <lineage>
        <taxon>Eukaryota</taxon>
        <taxon>Fungi</taxon>
        <taxon>Dikarya</taxon>
        <taxon>Ascomycota</taxon>
        <taxon>Pezizomycotina</taxon>
        <taxon>Dothideomycetes</taxon>
        <taxon>Pleosporomycetidae</taxon>
        <taxon>Pleosporales</taxon>
        <taxon>Pleosporineae</taxon>
        <taxon>Cucurbitariaceae</taxon>
        <taxon>Neocucurbitaria</taxon>
    </lineage>
</organism>
<feature type="compositionally biased region" description="Polar residues" evidence="2">
    <location>
        <begin position="521"/>
        <end position="539"/>
    </location>
</feature>
<gene>
    <name evidence="3" type="ORF">N0V83_002341</name>
</gene>
<sequence length="988" mass="107245">MNDPRGTIPSRSAQQHPRRPPAYKSVSLRHSPPTSGAGSKATVKRGLVTLPSQNTASDKANPSLSVSPTFLSTKHSSGESSDAGKWFETTNNNAKQSSAFADNEPPFFLRNSSSSETPPEASQYTHAHSAIPYRPGLAHLGIDGSSTEEFRSVIDDLTVANKKLKQKLKKYEKLHNAHLQEDKLFEIRFHSLPDHKKKELEETLRKFATELDDGANTGYPPVSTHAPALEAQKTASSASQFAESGYASLSASGQASSALSNQDRGRKASRSRYSRQQENVQSYLHDIPLGLLPQKHAPMTEKSKKKLVARRLEQVFAGKRSAPGNHQQPMQQEEVAQLAATADREERQAIGKQTRPEGLREARIKKNKGDREDVTQSEAARGLRLPTGTGEEDFTGSGSSPDQRPTRPLDLDLYRAQVSVENMDYIRHLGFTPPDMESGDAPMDGHGWLYLNLLINMAQLHTLNVTSEFVKDAVHEYSRHLEISRDGRKIRWKGGLEVTKHSGESSSEHYSGTSPSDLAFGSQSPSKQLKTGNRGTSIEVQADSEYRARKLARAKKEKEQHRFSYKPIFFHGEDSDEDEDCYRFDAESSGNSIHQPQTTGNSSGLLSSGIQSSSSKPRRDDGPIIFYTKAKFCTDLSGDRLGASLANPGAYKAITSHAIGAASDPRPQNQRLFEVSERRGPLDASPTDIDSSDGSRAVSSDEDLGFSLSSLNNDSSNDNPEVIDFEASGLGGVQPEDNFAIQVRRSQVQTTTSRATRPRESKFYPEEILAALADRRSMETKGPSPIIKEEILSASRKSLPSSTLPPASFLPFDSTSSGDVDSDLDSDASSTAESESDDGPDTELQLLNVSPTAVDSSEEEDDQSDYSDSSDGSVDLLATARQLDPKTVRAYEREYDAALADRLAEIIPAGSSAATAGGGSGFNSPNDQGEPGAGAMNPRQGSPPKVKSQSISSGSASSRSKNLKRNRTSDSVTTVLKRGKGPKSQRTE</sequence>
<dbReference type="AlphaFoldDB" id="A0A9W8YGU0"/>
<dbReference type="EMBL" id="JAPEUY010000003">
    <property type="protein sequence ID" value="KAJ4375255.1"/>
    <property type="molecule type" value="Genomic_DNA"/>
</dbReference>
<feature type="compositionally biased region" description="Polar residues" evidence="2">
    <location>
        <begin position="744"/>
        <end position="755"/>
    </location>
</feature>
<feature type="region of interest" description="Disordered" evidence="2">
    <location>
        <begin position="911"/>
        <end position="988"/>
    </location>
</feature>
<evidence type="ECO:0000313" key="3">
    <source>
        <dbReference type="EMBL" id="KAJ4375255.1"/>
    </source>
</evidence>
<dbReference type="GO" id="GO:0005634">
    <property type="term" value="C:nucleus"/>
    <property type="evidence" value="ECO:0007669"/>
    <property type="project" value="InterPro"/>
</dbReference>
<dbReference type="Proteomes" id="UP001140560">
    <property type="component" value="Unassembled WGS sequence"/>
</dbReference>
<comment type="caution">
    <text evidence="3">The sequence shown here is derived from an EMBL/GenBank/DDBJ whole genome shotgun (WGS) entry which is preliminary data.</text>
</comment>
<feature type="compositionally biased region" description="Basic and acidic residues" evidence="2">
    <location>
        <begin position="342"/>
        <end position="374"/>
    </location>
</feature>
<feature type="coiled-coil region" evidence="1">
    <location>
        <begin position="154"/>
        <end position="181"/>
    </location>
</feature>
<feature type="region of interest" description="Disordered" evidence="2">
    <location>
        <begin position="342"/>
        <end position="408"/>
    </location>
</feature>
<feature type="compositionally biased region" description="Low complexity" evidence="2">
    <location>
        <begin position="602"/>
        <end position="615"/>
    </location>
</feature>
<feature type="region of interest" description="Disordered" evidence="2">
    <location>
        <begin position="676"/>
        <end position="762"/>
    </location>
</feature>
<name>A0A9W8YGU0_9PLEO</name>
<feature type="compositionally biased region" description="Polar residues" evidence="2">
    <location>
        <begin position="845"/>
        <end position="854"/>
    </location>
</feature>
<keyword evidence="4" id="KW-1185">Reference proteome</keyword>
<feature type="compositionally biased region" description="Acidic residues" evidence="2">
    <location>
        <begin position="856"/>
        <end position="865"/>
    </location>
</feature>
<feature type="compositionally biased region" description="Basic residues" evidence="2">
    <location>
        <begin position="977"/>
        <end position="988"/>
    </location>
</feature>
<feature type="region of interest" description="Disordered" evidence="2">
    <location>
        <begin position="580"/>
        <end position="621"/>
    </location>
</feature>
<feature type="compositionally biased region" description="Polar residues" evidence="2">
    <location>
        <begin position="588"/>
        <end position="601"/>
    </location>
</feature>
<feature type="compositionally biased region" description="Low complexity" evidence="2">
    <location>
        <begin position="707"/>
        <end position="719"/>
    </location>
</feature>
<dbReference type="OrthoDB" id="2536795at2759"/>
<dbReference type="Pfam" id="PF09421">
    <property type="entry name" value="FRQ"/>
    <property type="match status" value="1"/>
</dbReference>
<protein>
    <recommendedName>
        <fullName evidence="5">Frequency clock protein</fullName>
    </recommendedName>
</protein>
<dbReference type="InterPro" id="IPR018554">
    <property type="entry name" value="FRQ"/>
</dbReference>
<dbReference type="GO" id="GO:0005737">
    <property type="term" value="C:cytoplasm"/>
    <property type="evidence" value="ECO:0007669"/>
    <property type="project" value="InterPro"/>
</dbReference>
<accession>A0A9W8YGU0</accession>
<dbReference type="GO" id="GO:0006355">
    <property type="term" value="P:regulation of DNA-templated transcription"/>
    <property type="evidence" value="ECO:0007669"/>
    <property type="project" value="InterPro"/>
</dbReference>
<feature type="compositionally biased region" description="Polar residues" evidence="2">
    <location>
        <begin position="50"/>
        <end position="80"/>
    </location>
</feature>
<feature type="region of interest" description="Disordered" evidence="2">
    <location>
        <begin position="500"/>
        <end position="541"/>
    </location>
</feature>